<feature type="domain" description="F5/8 type C" evidence="1">
    <location>
        <begin position="71"/>
        <end position="199"/>
    </location>
</feature>
<dbReference type="RefSeq" id="WP_265466302.1">
    <property type="nucleotide sequence ID" value="NZ_JAPEQW010000116.1"/>
</dbReference>
<proteinExistence type="predicted"/>
<accession>A0ABT3NQ09</accession>
<dbReference type="EMBL" id="JAPEQW010000116">
    <property type="protein sequence ID" value="MCW8041354.1"/>
    <property type="molecule type" value="Genomic_DNA"/>
</dbReference>
<sequence length="199" mass="21761">MIFAGEVRTYIDNDIDAGQTYYVRIGSVKNSVEKMSDEVAVDAFKPHRFRWLLIYITENNGAAYTSIQEVAIASTIGGEDVTTPEMGTSQSSYYAADNAKASKLVDKNFLDAQFGSWISATDVLSPHWVALDFAEVTDFAELKIWPQNYAGGTARAPKDFVVQGSNNGSDWSTIASFTGVTDWIAGTPKIFNLVSSEIT</sequence>
<organism evidence="2 3">
    <name type="scientific">Acinetobacter entericus</name>
    <dbReference type="NCBI Taxonomy" id="2989714"/>
    <lineage>
        <taxon>Bacteria</taxon>
        <taxon>Pseudomonadati</taxon>
        <taxon>Pseudomonadota</taxon>
        <taxon>Gammaproteobacteria</taxon>
        <taxon>Moraxellales</taxon>
        <taxon>Moraxellaceae</taxon>
        <taxon>Acinetobacter</taxon>
    </lineage>
</organism>
<dbReference type="InterPro" id="IPR000421">
    <property type="entry name" value="FA58C"/>
</dbReference>
<name>A0ABT3NQ09_9GAMM</name>
<feature type="non-terminal residue" evidence="2">
    <location>
        <position position="1"/>
    </location>
</feature>
<dbReference type="Proteomes" id="UP001209682">
    <property type="component" value="Unassembled WGS sequence"/>
</dbReference>
<dbReference type="PROSITE" id="PS50022">
    <property type="entry name" value="FA58C_3"/>
    <property type="match status" value="1"/>
</dbReference>
<protein>
    <submittedName>
        <fullName evidence="2">Discoidin domain-containing protein</fullName>
    </submittedName>
</protein>
<dbReference type="Pfam" id="PF00754">
    <property type="entry name" value="F5_F8_type_C"/>
    <property type="match status" value="1"/>
</dbReference>
<gene>
    <name evidence="2" type="ORF">OKC24_19810</name>
</gene>
<evidence type="ECO:0000259" key="1">
    <source>
        <dbReference type="PROSITE" id="PS50022"/>
    </source>
</evidence>
<evidence type="ECO:0000313" key="3">
    <source>
        <dbReference type="Proteomes" id="UP001209682"/>
    </source>
</evidence>
<dbReference type="Gene3D" id="2.60.120.260">
    <property type="entry name" value="Galactose-binding domain-like"/>
    <property type="match status" value="1"/>
</dbReference>
<evidence type="ECO:0000313" key="2">
    <source>
        <dbReference type="EMBL" id="MCW8041354.1"/>
    </source>
</evidence>
<comment type="caution">
    <text evidence="2">The sequence shown here is derived from an EMBL/GenBank/DDBJ whole genome shotgun (WGS) entry which is preliminary data.</text>
</comment>
<dbReference type="SUPFAM" id="SSF49785">
    <property type="entry name" value="Galactose-binding domain-like"/>
    <property type="match status" value="1"/>
</dbReference>
<keyword evidence="3" id="KW-1185">Reference proteome</keyword>
<dbReference type="InterPro" id="IPR008979">
    <property type="entry name" value="Galactose-bd-like_sf"/>
</dbReference>
<reference evidence="2 3" key="1">
    <citation type="submission" date="2022-11" db="EMBL/GenBank/DDBJ databases">
        <title>Acinetobacter entericus sp. nov., isolated from the gut of the plastic-eating larvae of the Coleoptera insect Zophobas atratus.</title>
        <authorList>
            <person name="Dong X."/>
            <person name="Yang Y."/>
        </authorList>
    </citation>
    <scope>NUCLEOTIDE SEQUENCE [LARGE SCALE GENOMIC DNA]</scope>
    <source>
        <strain evidence="2 3">BIT-DXN8</strain>
    </source>
</reference>